<dbReference type="GO" id="GO:0046872">
    <property type="term" value="F:metal ion binding"/>
    <property type="evidence" value="ECO:0007669"/>
    <property type="project" value="UniProtKB-KW"/>
</dbReference>
<comment type="caution">
    <text evidence="5">The sequence shown here is derived from an EMBL/GenBank/DDBJ whole genome shotgun (WGS) entry which is preliminary data.</text>
</comment>
<evidence type="ECO:0000256" key="4">
    <source>
        <dbReference type="PIRSR" id="PIRSR000915-3"/>
    </source>
</evidence>
<accession>A0A8J6NIC2</accession>
<dbReference type="Proteomes" id="UP000614469">
    <property type="component" value="Unassembled WGS sequence"/>
</dbReference>
<reference evidence="5 6" key="1">
    <citation type="submission" date="2020-08" db="EMBL/GenBank/DDBJ databases">
        <title>Bridging the membrane lipid divide: bacteria of the FCB group superphylum have the potential to synthesize archaeal ether lipids.</title>
        <authorList>
            <person name="Villanueva L."/>
            <person name="Von Meijenfeldt F.A.B."/>
            <person name="Westbye A.B."/>
            <person name="Yadav S."/>
            <person name="Hopmans E.C."/>
            <person name="Dutilh B.E."/>
            <person name="Sinninghe Damste J.S."/>
        </authorList>
    </citation>
    <scope>NUCLEOTIDE SEQUENCE [LARGE SCALE GENOMIC DNA]</scope>
    <source>
        <strain evidence="5">NIOZ-UU36</strain>
    </source>
</reference>
<evidence type="ECO:0000256" key="3">
    <source>
        <dbReference type="PIRSR" id="PIRSR000915-2"/>
    </source>
</evidence>
<dbReference type="AlphaFoldDB" id="A0A8J6NIC2"/>
<sequence length="273" mass="29069">MKLDQLSPKIKALILDMDGVLWRADEAIGDLVRNFEAITARGLKVSLATNNSTRNSADYVQKLASFGVNLDESQVFNCSEVAALILKEKFPKGGDVYVVGGSGLAEVLSRHGFTPYTAEENDLPPALEKNSPVAVVSGLDIGINYKKLVEATLLIRAGVPYYATNPDNTYPSTFGQLPGAGSIIAALTAATGVDPIVAGKPEPYLFNLAMQQMGVSPEETLVVGDRLETDILGGRNAGCKTALVLTGVATREEGQAWIPKVDMIVENLSNIVF</sequence>
<evidence type="ECO:0000256" key="2">
    <source>
        <dbReference type="PIRSR" id="PIRSR000915-1"/>
    </source>
</evidence>
<evidence type="ECO:0000313" key="6">
    <source>
        <dbReference type="Proteomes" id="UP000614469"/>
    </source>
</evidence>
<dbReference type="SUPFAM" id="SSF56784">
    <property type="entry name" value="HAD-like"/>
    <property type="match status" value="1"/>
</dbReference>
<keyword evidence="4" id="KW-0479">Metal-binding</keyword>
<evidence type="ECO:0000313" key="5">
    <source>
        <dbReference type="EMBL" id="MBC8334670.1"/>
    </source>
</evidence>
<dbReference type="PANTHER" id="PTHR19288">
    <property type="entry name" value="4-NITROPHENYLPHOSPHATASE-RELATED"/>
    <property type="match status" value="1"/>
</dbReference>
<gene>
    <name evidence="5" type="ORF">H8E29_05350</name>
</gene>
<dbReference type="SFLD" id="SFLDG01129">
    <property type="entry name" value="C1.5:_HAD__Beta-PGM__Phosphata"/>
    <property type="match status" value="1"/>
</dbReference>
<organism evidence="5 6">
    <name type="scientific">Candidatus Desulfolinea nitratireducens</name>
    <dbReference type="NCBI Taxonomy" id="2841698"/>
    <lineage>
        <taxon>Bacteria</taxon>
        <taxon>Bacillati</taxon>
        <taxon>Chloroflexota</taxon>
        <taxon>Anaerolineae</taxon>
        <taxon>Anaerolineales</taxon>
        <taxon>Anaerolineales incertae sedis</taxon>
        <taxon>Candidatus Desulfolinea</taxon>
    </lineage>
</organism>
<feature type="binding site" evidence="3">
    <location>
        <position position="200"/>
    </location>
    <ligand>
        <name>substrate</name>
    </ligand>
</feature>
<keyword evidence="5" id="KW-0378">Hydrolase</keyword>
<feature type="active site" description="Proton donor" evidence="2">
    <location>
        <position position="18"/>
    </location>
</feature>
<dbReference type="Pfam" id="PF13242">
    <property type="entry name" value="Hydrolase_like"/>
    <property type="match status" value="1"/>
</dbReference>
<protein>
    <submittedName>
        <fullName evidence="5">HAD-IIA family hydrolase</fullName>
    </submittedName>
</protein>
<dbReference type="InterPro" id="IPR023214">
    <property type="entry name" value="HAD_sf"/>
</dbReference>
<dbReference type="InterPro" id="IPR036412">
    <property type="entry name" value="HAD-like_sf"/>
</dbReference>
<name>A0A8J6NIC2_9CHLR</name>
<dbReference type="Pfam" id="PF13344">
    <property type="entry name" value="Hydrolase_6"/>
    <property type="match status" value="1"/>
</dbReference>
<dbReference type="Gene3D" id="3.40.50.1000">
    <property type="entry name" value="HAD superfamily/HAD-like"/>
    <property type="match status" value="2"/>
</dbReference>
<feature type="binding site" evidence="4">
    <location>
        <position position="18"/>
    </location>
    <ligand>
        <name>Mg(2+)</name>
        <dbReference type="ChEBI" id="CHEBI:18420"/>
    </ligand>
</feature>
<dbReference type="InterPro" id="IPR006357">
    <property type="entry name" value="HAD-SF_hydro_IIA"/>
</dbReference>
<dbReference type="EMBL" id="JACNJN010000075">
    <property type="protein sequence ID" value="MBC8334670.1"/>
    <property type="molecule type" value="Genomic_DNA"/>
</dbReference>
<feature type="active site" description="Nucleophile" evidence="2">
    <location>
        <position position="16"/>
    </location>
</feature>
<dbReference type="InterPro" id="IPR006439">
    <property type="entry name" value="HAD-SF_hydro_IA"/>
</dbReference>
<dbReference type="NCBIfam" id="TIGR01549">
    <property type="entry name" value="HAD-SF-IA-v1"/>
    <property type="match status" value="1"/>
</dbReference>
<feature type="binding site" evidence="4">
    <location>
        <position position="16"/>
    </location>
    <ligand>
        <name>Mg(2+)</name>
        <dbReference type="ChEBI" id="CHEBI:18420"/>
    </ligand>
</feature>
<dbReference type="PIRSF" id="PIRSF000915">
    <property type="entry name" value="PGP-type_phosphatase"/>
    <property type="match status" value="1"/>
</dbReference>
<dbReference type="GO" id="GO:0005737">
    <property type="term" value="C:cytoplasm"/>
    <property type="evidence" value="ECO:0007669"/>
    <property type="project" value="TreeGrafter"/>
</dbReference>
<comment type="cofactor">
    <cofactor evidence="4">
        <name>Mg(2+)</name>
        <dbReference type="ChEBI" id="CHEBI:18420"/>
    </cofactor>
    <text evidence="4">Divalent metal ions. Mg(2+) is the most effective.</text>
</comment>
<keyword evidence="4" id="KW-0460">Magnesium</keyword>
<dbReference type="NCBIfam" id="TIGR01460">
    <property type="entry name" value="HAD-SF-IIA"/>
    <property type="match status" value="1"/>
</dbReference>
<dbReference type="SFLD" id="SFLDS00003">
    <property type="entry name" value="Haloacid_Dehalogenase"/>
    <property type="match status" value="1"/>
</dbReference>
<comment type="similarity">
    <text evidence="1">Belongs to the HAD-like hydrolase superfamily.</text>
</comment>
<proteinExistence type="inferred from homology"/>
<feature type="binding site" evidence="4">
    <location>
        <position position="225"/>
    </location>
    <ligand>
        <name>Mg(2+)</name>
        <dbReference type="ChEBI" id="CHEBI:18420"/>
    </ligand>
</feature>
<evidence type="ECO:0000256" key="1">
    <source>
        <dbReference type="PIRNR" id="PIRNR000915"/>
    </source>
</evidence>
<dbReference type="PANTHER" id="PTHR19288:SF46">
    <property type="entry name" value="HALOACID DEHALOGENASE-LIKE HYDROLASE DOMAIN-CONTAINING PROTEIN 2"/>
    <property type="match status" value="1"/>
</dbReference>
<dbReference type="GO" id="GO:0016791">
    <property type="term" value="F:phosphatase activity"/>
    <property type="evidence" value="ECO:0007669"/>
    <property type="project" value="TreeGrafter"/>
</dbReference>